<evidence type="ECO:0000313" key="1">
    <source>
        <dbReference type="EMBL" id="CAE6409256.1"/>
    </source>
</evidence>
<dbReference type="AlphaFoldDB" id="A0A8H2WZY3"/>
<evidence type="ECO:0000313" key="2">
    <source>
        <dbReference type="Proteomes" id="UP000663850"/>
    </source>
</evidence>
<comment type="caution">
    <text evidence="1">The sequence shown here is derived from an EMBL/GenBank/DDBJ whole genome shotgun (WGS) entry which is preliminary data.</text>
</comment>
<accession>A0A8H2WZY3</accession>
<dbReference type="EMBL" id="CAJMWZ010000011">
    <property type="protein sequence ID" value="CAE6409256.1"/>
    <property type="molecule type" value="Genomic_DNA"/>
</dbReference>
<sequence>MAGTFYSHWWPEEEPIYEPDMLRSEVSLEQELAGLCVLKAISRPDSGMQPLGDLDSDGRGTNVSALRVALSLAQDPTTTLHLSEPRIIYGCIKLLKTIKSQRGTIFDELGPGWLCFRLLVIALDTCLLERFDKLEETLALPNQRPNIRAAPHILVSAHLAHGIYSRFDDITAGRCDWVFGWSISPYKPLLSASEALDLMNIIWEDRKLFLRVIYSCVATSRPGLSGLMFLFLRSIAHMKLQPNTNMRIPGARFCELVIRYLLVADKHQRVPMILMCDTETEAFISIGTHIPRHVDPEDSRVISTAFIRQLTAGDDPDILRRREPCTMLRLVPLAIDIKAQSLIPDVVGCIIEYGWFALPTIHEQSNKEPWGVIAIIFEALR</sequence>
<dbReference type="Proteomes" id="UP000663850">
    <property type="component" value="Unassembled WGS sequence"/>
</dbReference>
<gene>
    <name evidence="1" type="ORF">RDB_LOCUS185</name>
</gene>
<proteinExistence type="predicted"/>
<reference evidence="1" key="1">
    <citation type="submission" date="2021-01" db="EMBL/GenBank/DDBJ databases">
        <authorList>
            <person name="Kaushik A."/>
        </authorList>
    </citation>
    <scope>NUCLEOTIDE SEQUENCE</scope>
    <source>
        <strain evidence="1">Type strain: AG8-Rh-89/</strain>
    </source>
</reference>
<protein>
    <submittedName>
        <fullName evidence="1">Uncharacterized protein</fullName>
    </submittedName>
</protein>
<name>A0A8H2WZY3_9AGAM</name>
<organism evidence="1 2">
    <name type="scientific">Rhizoctonia solani</name>
    <dbReference type="NCBI Taxonomy" id="456999"/>
    <lineage>
        <taxon>Eukaryota</taxon>
        <taxon>Fungi</taxon>
        <taxon>Dikarya</taxon>
        <taxon>Basidiomycota</taxon>
        <taxon>Agaricomycotina</taxon>
        <taxon>Agaricomycetes</taxon>
        <taxon>Cantharellales</taxon>
        <taxon>Ceratobasidiaceae</taxon>
        <taxon>Rhizoctonia</taxon>
    </lineage>
</organism>